<feature type="region of interest" description="Disordered" evidence="1">
    <location>
        <begin position="49"/>
        <end position="81"/>
    </location>
</feature>
<dbReference type="SUPFAM" id="SSF101874">
    <property type="entry name" value="YceI-like"/>
    <property type="match status" value="1"/>
</dbReference>
<proteinExistence type="predicted"/>
<evidence type="ECO:0000259" key="2">
    <source>
        <dbReference type="SMART" id="SM00867"/>
    </source>
</evidence>
<name>A0A381PB21_9ZZZZ</name>
<evidence type="ECO:0000313" key="3">
    <source>
        <dbReference type="EMBL" id="SUZ64182.1"/>
    </source>
</evidence>
<dbReference type="AlphaFoldDB" id="A0A381PB21"/>
<dbReference type="SMART" id="SM00867">
    <property type="entry name" value="YceI"/>
    <property type="match status" value="1"/>
</dbReference>
<organism evidence="3">
    <name type="scientific">marine metagenome</name>
    <dbReference type="NCBI Taxonomy" id="408172"/>
    <lineage>
        <taxon>unclassified sequences</taxon>
        <taxon>metagenomes</taxon>
        <taxon>ecological metagenomes</taxon>
    </lineage>
</organism>
<accession>A0A381PB21</accession>
<protein>
    <recommendedName>
        <fullName evidence="2">Lipid/polyisoprenoid-binding YceI-like domain-containing protein</fullName>
    </recommendedName>
</protein>
<dbReference type="Gene3D" id="2.40.128.110">
    <property type="entry name" value="Lipid/polyisoprenoid-binding, YceI-like"/>
    <property type="match status" value="1"/>
</dbReference>
<gene>
    <name evidence="3" type="ORF">METZ01_LOCUS17036</name>
</gene>
<dbReference type="InterPro" id="IPR007372">
    <property type="entry name" value="Lipid/polyisoprenoid-bd_YceI"/>
</dbReference>
<feature type="domain" description="Lipid/polyisoprenoid-binding YceI-like" evidence="2">
    <location>
        <begin position="90"/>
        <end position="257"/>
    </location>
</feature>
<dbReference type="EMBL" id="UINC01000928">
    <property type="protein sequence ID" value="SUZ64182.1"/>
    <property type="molecule type" value="Genomic_DNA"/>
</dbReference>
<dbReference type="Pfam" id="PF04264">
    <property type="entry name" value="YceI"/>
    <property type="match status" value="1"/>
</dbReference>
<sequence>MRTRRGVIITTAALVLVIGATAVYGVWRVLSRAPAEVSLEAAVASVEEKETAESVESAAPSQTTQKKLPTEEPAAKSQDGVWHVDSTSGSFTFEESSGSFVGFRVEEELARVGSVTAVGRTGEVQGELLIDNGQLVQVSISADLSTLVTNDSRRDRAARHALNVRENPMATFLLDAPVALPDADDSPVSIEVLGRLTVNGIGQIVPVFLEAQLVENTIVVVGSIEVTFADYDVAVPSAVIVVSAKDHGVVEFQLLFVRG</sequence>
<dbReference type="InterPro" id="IPR036761">
    <property type="entry name" value="TTHA0802/YceI-like_sf"/>
</dbReference>
<reference evidence="3" key="1">
    <citation type="submission" date="2018-05" db="EMBL/GenBank/DDBJ databases">
        <authorList>
            <person name="Lanie J.A."/>
            <person name="Ng W.-L."/>
            <person name="Kazmierczak K.M."/>
            <person name="Andrzejewski T.M."/>
            <person name="Davidsen T.M."/>
            <person name="Wayne K.J."/>
            <person name="Tettelin H."/>
            <person name="Glass J.I."/>
            <person name="Rusch D."/>
            <person name="Podicherti R."/>
            <person name="Tsui H.-C.T."/>
            <person name="Winkler M.E."/>
        </authorList>
    </citation>
    <scope>NUCLEOTIDE SEQUENCE</scope>
</reference>
<evidence type="ECO:0000256" key="1">
    <source>
        <dbReference type="SAM" id="MobiDB-lite"/>
    </source>
</evidence>